<protein>
    <submittedName>
        <fullName evidence="4">CPBP family intramembrane metalloprotease</fullName>
    </submittedName>
</protein>
<dbReference type="Proteomes" id="UP000470470">
    <property type="component" value="Unassembled WGS sequence"/>
</dbReference>
<comment type="caution">
    <text evidence="4">The sequence shown here is derived from an EMBL/GenBank/DDBJ whole genome shotgun (WGS) entry which is preliminary data.</text>
</comment>
<feature type="transmembrane region" description="Helical" evidence="2">
    <location>
        <begin position="210"/>
        <end position="231"/>
    </location>
</feature>
<dbReference type="EMBL" id="JAAGWK010000024">
    <property type="protein sequence ID" value="NEL55678.1"/>
    <property type="molecule type" value="Genomic_DNA"/>
</dbReference>
<dbReference type="PANTHER" id="PTHR35797:SF1">
    <property type="entry name" value="PROTEASE"/>
    <property type="match status" value="1"/>
</dbReference>
<feature type="transmembrane region" description="Helical" evidence="2">
    <location>
        <begin position="243"/>
        <end position="263"/>
    </location>
</feature>
<accession>A0A7K3WGR9</accession>
<feature type="transmembrane region" description="Helical" evidence="2">
    <location>
        <begin position="180"/>
        <end position="198"/>
    </location>
</feature>
<keyword evidence="4" id="KW-0645">Protease</keyword>
<feature type="transmembrane region" description="Helical" evidence="2">
    <location>
        <begin position="24"/>
        <end position="44"/>
    </location>
</feature>
<dbReference type="GO" id="GO:0008237">
    <property type="term" value="F:metallopeptidase activity"/>
    <property type="evidence" value="ECO:0007669"/>
    <property type="project" value="UniProtKB-KW"/>
</dbReference>
<organism evidence="4 5">
    <name type="scientific">Goekera deserti</name>
    <dbReference type="NCBI Taxonomy" id="2497753"/>
    <lineage>
        <taxon>Bacteria</taxon>
        <taxon>Bacillati</taxon>
        <taxon>Actinomycetota</taxon>
        <taxon>Actinomycetes</taxon>
        <taxon>Geodermatophilales</taxon>
        <taxon>Geodermatophilaceae</taxon>
        <taxon>Goekera</taxon>
    </lineage>
</organism>
<dbReference type="InterPro" id="IPR042150">
    <property type="entry name" value="MmRce1-like"/>
</dbReference>
<feature type="transmembrane region" description="Helical" evidence="2">
    <location>
        <begin position="108"/>
        <end position="132"/>
    </location>
</feature>
<keyword evidence="2" id="KW-0472">Membrane</keyword>
<feature type="transmembrane region" description="Helical" evidence="2">
    <location>
        <begin position="269"/>
        <end position="287"/>
    </location>
</feature>
<feature type="transmembrane region" description="Helical" evidence="2">
    <location>
        <begin position="64"/>
        <end position="87"/>
    </location>
</feature>
<keyword evidence="4" id="KW-0482">Metalloprotease</keyword>
<proteinExistence type="predicted"/>
<name>A0A7K3WGR9_9ACTN</name>
<sequence length="316" mass="33805">MQTPTPAPAPPPVGVRGVLARHPLVAFFALAFGLSWLAWLPYLLSENGLGVLAFSFPSVLGTSQLLGVLPGAYLGPVTAAVVVTVLVEGRAGLRAWRGRLLRFRVGARWYLGVGVLVPLSLLAATFVLPQAWGSARMVGAGLLLAYVPMLVLQVVTTALAEEPGWRDFALPRLQARLGPVTGTVVLGLLWGAWHWPLFLTEWGGHPDVTWVQPVLFTASCVPLSLVMTWVFNRTGQSVPLVMLLHAGINSTYTLLWPAFFPALHGDHDVLVVQLAATTVASAVLMIATRGRLGAPDTPVLDGARPERPARAARPPR</sequence>
<keyword evidence="2" id="KW-0812">Transmembrane</keyword>
<evidence type="ECO:0000256" key="1">
    <source>
        <dbReference type="SAM" id="MobiDB-lite"/>
    </source>
</evidence>
<dbReference type="InterPro" id="IPR003675">
    <property type="entry name" value="Rce1/LyrA-like_dom"/>
</dbReference>
<dbReference type="GO" id="GO:0004175">
    <property type="term" value="F:endopeptidase activity"/>
    <property type="evidence" value="ECO:0007669"/>
    <property type="project" value="UniProtKB-ARBA"/>
</dbReference>
<evidence type="ECO:0000259" key="3">
    <source>
        <dbReference type="Pfam" id="PF02517"/>
    </source>
</evidence>
<dbReference type="AlphaFoldDB" id="A0A7K3WGR9"/>
<dbReference type="GO" id="GO:0080120">
    <property type="term" value="P:CAAX-box protein maturation"/>
    <property type="evidence" value="ECO:0007669"/>
    <property type="project" value="UniProtKB-ARBA"/>
</dbReference>
<dbReference type="Pfam" id="PF02517">
    <property type="entry name" value="Rce1-like"/>
    <property type="match status" value="1"/>
</dbReference>
<feature type="transmembrane region" description="Helical" evidence="2">
    <location>
        <begin position="138"/>
        <end position="160"/>
    </location>
</feature>
<evidence type="ECO:0000313" key="4">
    <source>
        <dbReference type="EMBL" id="NEL55678.1"/>
    </source>
</evidence>
<keyword evidence="4" id="KW-0378">Hydrolase</keyword>
<gene>
    <name evidence="4" type="ORF">G1H19_16985</name>
</gene>
<reference evidence="4 5" key="1">
    <citation type="submission" date="2020-02" db="EMBL/GenBank/DDBJ databases">
        <title>The whole genome sequence of CPCC 205119.</title>
        <authorList>
            <person name="Jiang Z."/>
        </authorList>
    </citation>
    <scope>NUCLEOTIDE SEQUENCE [LARGE SCALE GENOMIC DNA]</scope>
    <source>
        <strain evidence="4 5">CPCC 205119</strain>
    </source>
</reference>
<keyword evidence="5" id="KW-1185">Reference proteome</keyword>
<feature type="domain" description="CAAX prenyl protease 2/Lysostaphin resistance protein A-like" evidence="3">
    <location>
        <begin position="146"/>
        <end position="250"/>
    </location>
</feature>
<evidence type="ECO:0000313" key="5">
    <source>
        <dbReference type="Proteomes" id="UP000470470"/>
    </source>
</evidence>
<dbReference type="GO" id="GO:0006508">
    <property type="term" value="P:proteolysis"/>
    <property type="evidence" value="ECO:0007669"/>
    <property type="project" value="UniProtKB-KW"/>
</dbReference>
<dbReference type="PANTHER" id="PTHR35797">
    <property type="entry name" value="PROTEASE-RELATED"/>
    <property type="match status" value="1"/>
</dbReference>
<keyword evidence="2" id="KW-1133">Transmembrane helix</keyword>
<feature type="region of interest" description="Disordered" evidence="1">
    <location>
        <begin position="296"/>
        <end position="316"/>
    </location>
</feature>
<evidence type="ECO:0000256" key="2">
    <source>
        <dbReference type="SAM" id="Phobius"/>
    </source>
</evidence>